<feature type="compositionally biased region" description="Polar residues" evidence="1">
    <location>
        <begin position="43"/>
        <end position="56"/>
    </location>
</feature>
<sequence>MTLVSSGMSVTRQNRDFLSNASPQQPSALQESAGGMDSGLESEVQNETSPNGQTVISKELWGDIDCEGIDVGLETDFGPNRLPAGLEQQGLHKVPSFGTL</sequence>
<dbReference type="EMBL" id="GBEZ01024592">
    <property type="protein sequence ID" value="JAC62411.1"/>
    <property type="molecule type" value="Transcribed_RNA"/>
</dbReference>
<evidence type="ECO:0000256" key="1">
    <source>
        <dbReference type="SAM" id="MobiDB-lite"/>
    </source>
</evidence>
<dbReference type="AlphaFoldDB" id="A0A061QVQ8"/>
<evidence type="ECO:0000313" key="2">
    <source>
        <dbReference type="EMBL" id="JAC62411.1"/>
    </source>
</evidence>
<reference evidence="2" key="1">
    <citation type="submission" date="2014-05" db="EMBL/GenBank/DDBJ databases">
        <title>The transcriptome of the halophilic microalga Tetraselmis sp. GSL018 isolated from the Great Salt Lake, Utah.</title>
        <authorList>
            <person name="Jinkerson R.E."/>
            <person name="D'Adamo S."/>
            <person name="Posewitz M.C."/>
        </authorList>
    </citation>
    <scope>NUCLEOTIDE SEQUENCE</scope>
    <source>
        <strain evidence="2">GSL018</strain>
    </source>
</reference>
<feature type="compositionally biased region" description="Polar residues" evidence="1">
    <location>
        <begin position="1"/>
        <end position="30"/>
    </location>
</feature>
<proteinExistence type="predicted"/>
<protein>
    <submittedName>
        <fullName evidence="2">Uncharacterized protein</fullName>
    </submittedName>
</protein>
<gene>
    <name evidence="2" type="ORF">TSPGSL018_23442</name>
</gene>
<feature type="region of interest" description="Disordered" evidence="1">
    <location>
        <begin position="1"/>
        <end position="56"/>
    </location>
</feature>
<accession>A0A061QVQ8</accession>
<name>A0A061QVQ8_9CHLO</name>
<organism evidence="2">
    <name type="scientific">Tetraselmis sp. GSL018</name>
    <dbReference type="NCBI Taxonomy" id="582737"/>
    <lineage>
        <taxon>Eukaryota</taxon>
        <taxon>Viridiplantae</taxon>
        <taxon>Chlorophyta</taxon>
        <taxon>core chlorophytes</taxon>
        <taxon>Chlorodendrophyceae</taxon>
        <taxon>Chlorodendrales</taxon>
        <taxon>Chlorodendraceae</taxon>
        <taxon>Tetraselmis</taxon>
    </lineage>
</organism>